<accession>A0A0W8FBT7</accession>
<gene>
    <name evidence="1" type="ORF">ASZ90_011986</name>
</gene>
<dbReference type="EMBL" id="LNQE01001388">
    <property type="protein sequence ID" value="KUG18333.1"/>
    <property type="molecule type" value="Genomic_DNA"/>
</dbReference>
<reference evidence="1" key="1">
    <citation type="journal article" date="2015" name="Proc. Natl. Acad. Sci. U.S.A.">
        <title>Networks of energetic and metabolic interactions define dynamics in microbial communities.</title>
        <authorList>
            <person name="Embree M."/>
            <person name="Liu J.K."/>
            <person name="Al-Bassam M.M."/>
            <person name="Zengler K."/>
        </authorList>
    </citation>
    <scope>NUCLEOTIDE SEQUENCE</scope>
</reference>
<organism evidence="1">
    <name type="scientific">hydrocarbon metagenome</name>
    <dbReference type="NCBI Taxonomy" id="938273"/>
    <lineage>
        <taxon>unclassified sequences</taxon>
        <taxon>metagenomes</taxon>
        <taxon>ecological metagenomes</taxon>
    </lineage>
</organism>
<name>A0A0W8FBT7_9ZZZZ</name>
<dbReference type="AlphaFoldDB" id="A0A0W8FBT7"/>
<evidence type="ECO:0000313" key="1">
    <source>
        <dbReference type="EMBL" id="KUG18333.1"/>
    </source>
</evidence>
<proteinExistence type="predicted"/>
<comment type="caution">
    <text evidence="1">The sequence shown here is derived from an EMBL/GenBank/DDBJ whole genome shotgun (WGS) entry which is preliminary data.</text>
</comment>
<sequence length="65" mass="7026">MVNDSIRNSVCGRIDTAIREARDASAIDHAGMRGRIREIATGNLFEPLLTGQINIGTGKIIEDSD</sequence>
<protein>
    <submittedName>
        <fullName evidence="1">Uncharacterized protein</fullName>
    </submittedName>
</protein>